<proteinExistence type="predicted"/>
<sequence>MANAIVSLIAEIFILPVTLQATMTTKVRLTAMEDDDESGDDDDYGDNGDLDDGLLNAKDLAFDEDADDLHIYVVDIPTSQIRDKKAKVVVRPEEKEDEDEDEHETRHHTRASGRCHQTTGEGSQSAVKGKGKKKDKGKQPEVRVELPRGRVVEMESGEESDPRNVVGEASHQRGRRSASQALSHKADVGLAVVAISRTSPDGYRYTFDEGVRVFPWGPNSYADDIWGTAGSQVAWLPKQHDLTEFEGWAFPLG</sequence>
<organism evidence="3 4">
    <name type="scientific">Immersiella caudata</name>
    <dbReference type="NCBI Taxonomy" id="314043"/>
    <lineage>
        <taxon>Eukaryota</taxon>
        <taxon>Fungi</taxon>
        <taxon>Dikarya</taxon>
        <taxon>Ascomycota</taxon>
        <taxon>Pezizomycotina</taxon>
        <taxon>Sordariomycetes</taxon>
        <taxon>Sordariomycetidae</taxon>
        <taxon>Sordariales</taxon>
        <taxon>Lasiosphaeriaceae</taxon>
        <taxon>Immersiella</taxon>
    </lineage>
</organism>
<evidence type="ECO:0000256" key="1">
    <source>
        <dbReference type="SAM" id="MobiDB-lite"/>
    </source>
</evidence>
<dbReference type="Proteomes" id="UP001175000">
    <property type="component" value="Unassembled WGS sequence"/>
</dbReference>
<name>A0AA39WDV8_9PEZI</name>
<accession>A0AA39WDV8</accession>
<feature type="compositionally biased region" description="Polar residues" evidence="1">
    <location>
        <begin position="115"/>
        <end position="126"/>
    </location>
</feature>
<feature type="region of interest" description="Disordered" evidence="1">
    <location>
        <begin position="83"/>
        <end position="181"/>
    </location>
</feature>
<evidence type="ECO:0000313" key="3">
    <source>
        <dbReference type="EMBL" id="KAK0613577.1"/>
    </source>
</evidence>
<reference evidence="3" key="1">
    <citation type="submission" date="2023-06" db="EMBL/GenBank/DDBJ databases">
        <title>Genome-scale phylogeny and comparative genomics of the fungal order Sordariales.</title>
        <authorList>
            <consortium name="Lawrence Berkeley National Laboratory"/>
            <person name="Hensen N."/>
            <person name="Bonometti L."/>
            <person name="Westerberg I."/>
            <person name="Brannstrom I.O."/>
            <person name="Guillou S."/>
            <person name="Cros-Aarteil S."/>
            <person name="Calhoun S."/>
            <person name="Haridas S."/>
            <person name="Kuo A."/>
            <person name="Mondo S."/>
            <person name="Pangilinan J."/>
            <person name="Riley R."/>
            <person name="Labutti K."/>
            <person name="Andreopoulos B."/>
            <person name="Lipzen A."/>
            <person name="Chen C."/>
            <person name="Yanf M."/>
            <person name="Daum C."/>
            <person name="Ng V."/>
            <person name="Clum A."/>
            <person name="Steindorff A."/>
            <person name="Ohm R."/>
            <person name="Martin F."/>
            <person name="Silar P."/>
            <person name="Natvig D."/>
            <person name="Lalanne C."/>
            <person name="Gautier V."/>
            <person name="Ament-Velasquez S.L."/>
            <person name="Kruys A."/>
            <person name="Hutchinson M.I."/>
            <person name="Powell A.J."/>
            <person name="Barry K."/>
            <person name="Miller A.N."/>
            <person name="Grigoriev I.V."/>
            <person name="Debuchy R."/>
            <person name="Gladieux P."/>
            <person name="Thoren M.H."/>
            <person name="Johannesson H."/>
        </authorList>
    </citation>
    <scope>NUCLEOTIDE SEQUENCE</scope>
    <source>
        <strain evidence="3">CBS 606.72</strain>
    </source>
</reference>
<feature type="signal peptide" evidence="2">
    <location>
        <begin position="1"/>
        <end position="24"/>
    </location>
</feature>
<evidence type="ECO:0000313" key="4">
    <source>
        <dbReference type="Proteomes" id="UP001175000"/>
    </source>
</evidence>
<gene>
    <name evidence="3" type="ORF">B0T14DRAFT_281820</name>
</gene>
<feature type="compositionally biased region" description="Basic and acidic residues" evidence="1">
    <location>
        <begin position="137"/>
        <end position="153"/>
    </location>
</feature>
<evidence type="ECO:0000256" key="2">
    <source>
        <dbReference type="SAM" id="SignalP"/>
    </source>
</evidence>
<comment type="caution">
    <text evidence="3">The sequence shown here is derived from an EMBL/GenBank/DDBJ whole genome shotgun (WGS) entry which is preliminary data.</text>
</comment>
<protein>
    <submittedName>
        <fullName evidence="3">Uncharacterized protein</fullName>
    </submittedName>
</protein>
<keyword evidence="2" id="KW-0732">Signal</keyword>
<feature type="chain" id="PRO_5041213807" evidence="2">
    <location>
        <begin position="25"/>
        <end position="253"/>
    </location>
</feature>
<dbReference type="EMBL" id="JAULSU010000006">
    <property type="protein sequence ID" value="KAK0613577.1"/>
    <property type="molecule type" value="Genomic_DNA"/>
</dbReference>
<keyword evidence="4" id="KW-1185">Reference proteome</keyword>
<dbReference type="AlphaFoldDB" id="A0AA39WDV8"/>